<evidence type="ECO:0000313" key="4">
    <source>
        <dbReference type="EMBL" id="NIA68369.1"/>
    </source>
</evidence>
<evidence type="ECO:0000313" key="5">
    <source>
        <dbReference type="Proteomes" id="UP000761264"/>
    </source>
</evidence>
<dbReference type="InterPro" id="IPR011852">
    <property type="entry name" value="TRAP_TAXI"/>
</dbReference>
<keyword evidence="5" id="KW-1185">Reference proteome</keyword>
<dbReference type="GO" id="GO:0022857">
    <property type="term" value="F:transmembrane transporter activity"/>
    <property type="evidence" value="ECO:0007669"/>
    <property type="project" value="InterPro"/>
</dbReference>
<dbReference type="InterPro" id="IPR007210">
    <property type="entry name" value="ABC_Gly_betaine_transp_sub-bd"/>
</dbReference>
<dbReference type="CDD" id="cd13528">
    <property type="entry name" value="PBP2_osmoprotectants"/>
    <property type="match status" value="1"/>
</dbReference>
<keyword evidence="1" id="KW-1133">Transmembrane helix</keyword>
<evidence type="ECO:0000259" key="3">
    <source>
        <dbReference type="Pfam" id="PF04069"/>
    </source>
</evidence>
<evidence type="ECO:0000256" key="1">
    <source>
        <dbReference type="SAM" id="Phobius"/>
    </source>
</evidence>
<name>A0A967CBP7_9PROT</name>
<keyword evidence="1" id="KW-0812">Transmembrane</keyword>
<dbReference type="PANTHER" id="PTHR42941:SF1">
    <property type="entry name" value="SLL1037 PROTEIN"/>
    <property type="match status" value="1"/>
</dbReference>
<feature type="chain" id="PRO_5037408282" description="ABC-type glycine betaine transport system substrate-binding domain-containing protein" evidence="2">
    <location>
        <begin position="22"/>
        <end position="646"/>
    </location>
</feature>
<gene>
    <name evidence="4" type="ORF">HBA54_07170</name>
</gene>
<dbReference type="PROSITE" id="PS51257">
    <property type="entry name" value="PROKAR_LIPOPROTEIN"/>
    <property type="match status" value="1"/>
</dbReference>
<proteinExistence type="predicted"/>
<dbReference type="EMBL" id="JAAQPH010000004">
    <property type="protein sequence ID" value="NIA68369.1"/>
    <property type="molecule type" value="Genomic_DNA"/>
</dbReference>
<organism evidence="4 5">
    <name type="scientific">Pelagibius litoralis</name>
    <dbReference type="NCBI Taxonomy" id="374515"/>
    <lineage>
        <taxon>Bacteria</taxon>
        <taxon>Pseudomonadati</taxon>
        <taxon>Pseudomonadota</taxon>
        <taxon>Alphaproteobacteria</taxon>
        <taxon>Rhodospirillales</taxon>
        <taxon>Rhodovibrionaceae</taxon>
        <taxon>Pelagibius</taxon>
    </lineage>
</organism>
<dbReference type="Gene3D" id="3.40.190.120">
    <property type="entry name" value="Osmoprotection protein (prox), domain 2"/>
    <property type="match status" value="1"/>
</dbReference>
<dbReference type="Proteomes" id="UP000761264">
    <property type="component" value="Unassembled WGS sequence"/>
</dbReference>
<reference evidence="4" key="1">
    <citation type="submission" date="2020-03" db="EMBL/GenBank/DDBJ databases">
        <title>Genome of Pelagibius litoralis DSM 21314T.</title>
        <authorList>
            <person name="Wang G."/>
        </authorList>
    </citation>
    <scope>NUCLEOTIDE SEQUENCE</scope>
    <source>
        <strain evidence="4">DSM 21314</strain>
    </source>
</reference>
<dbReference type="AlphaFoldDB" id="A0A967CBP7"/>
<dbReference type="Pfam" id="PF04069">
    <property type="entry name" value="OpuAC"/>
    <property type="match status" value="1"/>
</dbReference>
<dbReference type="GO" id="GO:0043190">
    <property type="term" value="C:ATP-binding cassette (ABC) transporter complex"/>
    <property type="evidence" value="ECO:0007669"/>
    <property type="project" value="InterPro"/>
</dbReference>
<dbReference type="SUPFAM" id="SSF53850">
    <property type="entry name" value="Periplasmic binding protein-like II"/>
    <property type="match status" value="2"/>
</dbReference>
<protein>
    <recommendedName>
        <fullName evidence="3">ABC-type glycine betaine transport system substrate-binding domain-containing protein</fullName>
    </recommendedName>
</protein>
<sequence>MMISRKATTLALLLCGSLILAACGEEEAKVVRVASKNFTENMLMAEMMARMAEEDGLTVQRAIPYGSSAETFEALKQDKIDLYPEYNGTGLVYLGQPPMTDGDAALARVRELYGALELDWRERLGFSSDYVLVVRPEVAQGQNITKISDLARLDQIDFAADDTFVERPLDGLNPMVRRYGLKPGKVLAFDLDDGGKDKIAQAVLDGTAVVGELFRTDQQIASFDLVVLEDDLSFFPVYQPSPLVRRDALTRFPALAPALAKLENKITADAMRDMITEVELEGRSVAAVVLDYLVAVNLLEATSEAGGTAGAEPLIVALGDLDSLAGPAGKAVRAARSVFPKRSVAVERAANPLDLVTSGAARLAVAGIDSFYEVEGDNAVLTSQAEALGVVGFQVAHVVTRSGGPADLPAVTKLGVGQAGSSSDRVARMALAGLGLAEVSVVSGEAGELGIQFEAMAKGLVDAVFVMAPLGDTTVLELIEGGSFKLLPIEGWNDGNAPLRFSFLRQAQVPLGSYAGQESAVETLGVQMVLAGPSGGREAFGAQGPGTTGTATTQPIPDATILELSKALGTAEAVDPAAPVAAALRPALDEGPQPLIADPLTSLVNILAIVFLVWMVYLLVAKPPRRPDQPSDLHIIPAKSADSAEQ</sequence>
<feature type="transmembrane region" description="Helical" evidence="1">
    <location>
        <begin position="600"/>
        <end position="620"/>
    </location>
</feature>
<evidence type="ECO:0000256" key="2">
    <source>
        <dbReference type="SAM" id="SignalP"/>
    </source>
</evidence>
<feature type="domain" description="ABC-type glycine betaine transport system substrate-binding" evidence="3">
    <location>
        <begin position="30"/>
        <end position="293"/>
    </location>
</feature>
<keyword evidence="2" id="KW-0732">Signal</keyword>
<feature type="signal peptide" evidence="2">
    <location>
        <begin position="1"/>
        <end position="21"/>
    </location>
</feature>
<dbReference type="PANTHER" id="PTHR42941">
    <property type="entry name" value="SLL1037 PROTEIN"/>
    <property type="match status" value="1"/>
</dbReference>
<comment type="caution">
    <text evidence="4">The sequence shown here is derived from an EMBL/GenBank/DDBJ whole genome shotgun (WGS) entry which is preliminary data.</text>
</comment>
<dbReference type="Gene3D" id="3.40.190.10">
    <property type="entry name" value="Periplasmic binding protein-like II"/>
    <property type="match status" value="2"/>
</dbReference>
<accession>A0A967CBP7</accession>
<keyword evidence="1" id="KW-0472">Membrane</keyword>
<dbReference type="RefSeq" id="WP_167222870.1">
    <property type="nucleotide sequence ID" value="NZ_JAAQPH010000004.1"/>
</dbReference>